<dbReference type="KEGG" id="mpsc:MPSYJ_40780"/>
<dbReference type="SUPFAM" id="SSF52540">
    <property type="entry name" value="P-loop containing nucleoside triphosphate hydrolases"/>
    <property type="match status" value="1"/>
</dbReference>
<dbReference type="InterPro" id="IPR029787">
    <property type="entry name" value="Nucleotide_cyclase"/>
</dbReference>
<dbReference type="RefSeq" id="WP_163724046.1">
    <property type="nucleotide sequence ID" value="NZ_AP022574.1"/>
</dbReference>
<dbReference type="GO" id="GO:0005524">
    <property type="term" value="F:ATP binding"/>
    <property type="evidence" value="ECO:0007669"/>
    <property type="project" value="UniProtKB-KW"/>
</dbReference>
<evidence type="ECO:0000313" key="4">
    <source>
        <dbReference type="EMBL" id="BBX70617.1"/>
    </source>
</evidence>
<sequence>MSEQRTGCPACGTEPREGARFCDGCGAALAAPRSFTEYKHITVLFADVVHSMDLAAAVGPERLREIMSDLFDRCTAVVHRYGGTVHQFLGDGAMAVFGAPLALEDHALRACLSALGIQDGARALAEEVRVRDGIDFTVRVGLNSGEALAGEIGSSSSGYTVIGEQVGLAQRMESAAPPGGVMLSVTTARLVEHSARLGELEWVRIKGATQPVAARRLLAVTDHRDLRPADATFVGRATQLAEIGRALETALAGRGAVVTVVGPPGIGKSRIARETASISRSRDIEVFWTFCQSHTAEVPFGAATGMLRSFFGIADCSPEKARAATRSALPDADNEDLLLLDDMLGIAETQPVMGEITPDARKRRLTALLDTALLSRRAPAVYVIEDAHWIDEASEAMLADFLGALAETPALVLVTHRPEYSGALTATATSTITLTPLDDDDTSALVASLIGVDPSIRDLAHRIVERAAGNPFFAEEIVRDLAERRVLRGVRGAYRCTHDADVVVPATVQATIATRIDRLGSEAKRTLNAAAVIGSPFSEELLTAILDEVAVDELVDAELVAVVSRQPVRYAFRHPLMRAVAYESQLRSRRAALHRCIAAALEQADPAGSAANAALIATHLEAAGDLDGAFRWHMEAGTRSTHRDIAAARMSWRRAVAVADRMPEADPDRRAMQIAPRSLLCATIWRVGGELTEVGFDELRDLTTVAGDKRSLAIAMGGLVQMLNFHGRYTEASRLASEQVELLDSIGDPGLSVAMIPMVAAIAKWDAGEMAESLSLAQRAIDLSRGDPTMGNIIFGSPLAMALAMRASTRCCLGIAGWREDFDEALTIARSVDKFSFSTVVMFKYIAIMNWALLPDDIALRDTAEALEIARQFGDDFLLTNAEFTYGLVLVRRQDQDRALGFELLAKARAVALNHRYTVIAAWCVDLDLAAEAIRTGDYDTAVNLAGGVLDKERRAGEGINRGWSTSILVEALLARRAPGDLDRACTAVDALAALPTEPVFLYHELPLLRMRAMLAEAHGDHRAYVDLRDRYRRRAAETGFDGHRALAGAMA</sequence>
<evidence type="ECO:0000256" key="2">
    <source>
        <dbReference type="ARBA" id="ARBA00022840"/>
    </source>
</evidence>
<evidence type="ECO:0000313" key="5">
    <source>
        <dbReference type="Proteomes" id="UP000466514"/>
    </source>
</evidence>
<dbReference type="Gene3D" id="3.40.50.300">
    <property type="entry name" value="P-loop containing nucleotide triphosphate hydrolases"/>
    <property type="match status" value="1"/>
</dbReference>
<proteinExistence type="predicted"/>
<dbReference type="CDD" id="cd07302">
    <property type="entry name" value="CHD"/>
    <property type="match status" value="1"/>
</dbReference>
<gene>
    <name evidence="4" type="ORF">MPSYJ_40780</name>
</gene>
<dbReference type="PANTHER" id="PTHR16305">
    <property type="entry name" value="TESTICULAR SOLUBLE ADENYLYL CYCLASE"/>
    <property type="match status" value="1"/>
</dbReference>
<keyword evidence="5" id="KW-1185">Reference proteome</keyword>
<dbReference type="GO" id="GO:0005737">
    <property type="term" value="C:cytoplasm"/>
    <property type="evidence" value="ECO:0007669"/>
    <property type="project" value="TreeGrafter"/>
</dbReference>
<organism evidence="4 5">
    <name type="scientific">Mycolicibacterium psychrotolerans</name>
    <dbReference type="NCBI Taxonomy" id="216929"/>
    <lineage>
        <taxon>Bacteria</taxon>
        <taxon>Bacillati</taxon>
        <taxon>Actinomycetota</taxon>
        <taxon>Actinomycetes</taxon>
        <taxon>Mycobacteriales</taxon>
        <taxon>Mycobacteriaceae</taxon>
        <taxon>Mycolicibacterium</taxon>
    </lineage>
</organism>
<dbReference type="GO" id="GO:0009190">
    <property type="term" value="P:cyclic nucleotide biosynthetic process"/>
    <property type="evidence" value="ECO:0007669"/>
    <property type="project" value="InterPro"/>
</dbReference>
<keyword evidence="2" id="KW-0067">ATP-binding</keyword>
<name>A0A7I7MFR1_9MYCO</name>
<reference evidence="4 5" key="1">
    <citation type="journal article" date="2019" name="Emerg. Microbes Infect.">
        <title>Comprehensive subspecies identification of 175 nontuberculous mycobacteria species based on 7547 genomic profiles.</title>
        <authorList>
            <person name="Matsumoto Y."/>
            <person name="Kinjo T."/>
            <person name="Motooka D."/>
            <person name="Nabeya D."/>
            <person name="Jung N."/>
            <person name="Uechi K."/>
            <person name="Horii T."/>
            <person name="Iida T."/>
            <person name="Fujita J."/>
            <person name="Nakamura S."/>
        </authorList>
    </citation>
    <scope>NUCLEOTIDE SEQUENCE [LARGE SCALE GENOMIC DNA]</scope>
    <source>
        <strain evidence="4 5">JCM 13323</strain>
    </source>
</reference>
<dbReference type="Pfam" id="PF13191">
    <property type="entry name" value="AAA_16"/>
    <property type="match status" value="1"/>
</dbReference>
<dbReference type="InterPro" id="IPR041664">
    <property type="entry name" value="AAA_16"/>
</dbReference>
<dbReference type="SUPFAM" id="SSF55073">
    <property type="entry name" value="Nucleotide cyclase"/>
    <property type="match status" value="1"/>
</dbReference>
<keyword evidence="1" id="KW-0547">Nucleotide-binding</keyword>
<dbReference type="Gene3D" id="3.30.70.1230">
    <property type="entry name" value="Nucleotide cyclase"/>
    <property type="match status" value="1"/>
</dbReference>
<feature type="domain" description="Guanylate cyclase" evidence="3">
    <location>
        <begin position="42"/>
        <end position="173"/>
    </location>
</feature>
<dbReference type="GO" id="GO:0004016">
    <property type="term" value="F:adenylate cyclase activity"/>
    <property type="evidence" value="ECO:0007669"/>
    <property type="project" value="TreeGrafter"/>
</dbReference>
<dbReference type="Pfam" id="PF00211">
    <property type="entry name" value="Guanylate_cyc"/>
    <property type="match status" value="1"/>
</dbReference>
<dbReference type="InterPro" id="IPR001054">
    <property type="entry name" value="A/G_cyclase"/>
</dbReference>
<evidence type="ECO:0000256" key="1">
    <source>
        <dbReference type="ARBA" id="ARBA00022741"/>
    </source>
</evidence>
<dbReference type="GO" id="GO:0035556">
    <property type="term" value="P:intracellular signal transduction"/>
    <property type="evidence" value="ECO:0007669"/>
    <property type="project" value="InterPro"/>
</dbReference>
<dbReference type="SMART" id="SM00044">
    <property type="entry name" value="CYCc"/>
    <property type="match status" value="1"/>
</dbReference>
<dbReference type="Proteomes" id="UP000466514">
    <property type="component" value="Chromosome"/>
</dbReference>
<dbReference type="InterPro" id="IPR011990">
    <property type="entry name" value="TPR-like_helical_dom_sf"/>
</dbReference>
<accession>A0A7I7MFR1</accession>
<dbReference type="AlphaFoldDB" id="A0A7I7MFR1"/>
<dbReference type="Gene3D" id="1.25.40.10">
    <property type="entry name" value="Tetratricopeptide repeat domain"/>
    <property type="match status" value="1"/>
</dbReference>
<protein>
    <submittedName>
        <fullName evidence="4">Cyclase</fullName>
    </submittedName>
</protein>
<dbReference type="PROSITE" id="PS50125">
    <property type="entry name" value="GUANYLATE_CYCLASE_2"/>
    <property type="match status" value="1"/>
</dbReference>
<dbReference type="PANTHER" id="PTHR16305:SF28">
    <property type="entry name" value="GUANYLATE CYCLASE DOMAIN-CONTAINING PROTEIN"/>
    <property type="match status" value="1"/>
</dbReference>
<evidence type="ECO:0000259" key="3">
    <source>
        <dbReference type="PROSITE" id="PS50125"/>
    </source>
</evidence>
<dbReference type="InterPro" id="IPR027417">
    <property type="entry name" value="P-loop_NTPase"/>
</dbReference>
<dbReference type="EMBL" id="AP022574">
    <property type="protein sequence ID" value="BBX70617.1"/>
    <property type="molecule type" value="Genomic_DNA"/>
</dbReference>
<dbReference type="SUPFAM" id="SSF48452">
    <property type="entry name" value="TPR-like"/>
    <property type="match status" value="1"/>
</dbReference>